<dbReference type="InterPro" id="IPR010737">
    <property type="entry name" value="4-carb_acid_sugar_kinase_N"/>
</dbReference>
<dbReference type="AlphaFoldDB" id="A0A845MDM6"/>
<dbReference type="OrthoDB" id="7686359at2"/>
<keyword evidence="4 9" id="KW-0418">Kinase</keyword>
<dbReference type="Gene3D" id="3.40.50.10840">
    <property type="entry name" value="Putative sugar-binding, N-terminal domain"/>
    <property type="match status" value="1"/>
</dbReference>
<dbReference type="Gene3D" id="3.40.980.20">
    <property type="entry name" value="Four-carbon acid sugar kinase, nucleotide binding domain"/>
    <property type="match status" value="1"/>
</dbReference>
<evidence type="ECO:0000313" key="9">
    <source>
        <dbReference type="EMBL" id="MZR21154.1"/>
    </source>
</evidence>
<dbReference type="GO" id="GO:0016301">
    <property type="term" value="F:kinase activity"/>
    <property type="evidence" value="ECO:0007669"/>
    <property type="project" value="UniProtKB-KW"/>
</dbReference>
<keyword evidence="5" id="KW-0067">ATP-binding</keyword>
<feature type="domain" description="Four-carbon acid sugar kinase N-terminal" evidence="7">
    <location>
        <begin position="11"/>
        <end position="248"/>
    </location>
</feature>
<evidence type="ECO:0000256" key="5">
    <source>
        <dbReference type="ARBA" id="ARBA00022840"/>
    </source>
</evidence>
<dbReference type="InterPro" id="IPR042213">
    <property type="entry name" value="NBD_C_sf"/>
</dbReference>
<dbReference type="RefSeq" id="WP_161337569.1">
    <property type="nucleotide sequence ID" value="NZ_JBHSDG010000002.1"/>
</dbReference>
<keyword evidence="3" id="KW-0547">Nucleotide-binding</keyword>
<evidence type="ECO:0000256" key="4">
    <source>
        <dbReference type="ARBA" id="ARBA00022777"/>
    </source>
</evidence>
<proteinExistence type="inferred from homology"/>
<comment type="caution">
    <text evidence="9">The sequence shown here is derived from an EMBL/GenBank/DDBJ whole genome shotgun (WGS) entry which is preliminary data.</text>
</comment>
<evidence type="ECO:0000259" key="8">
    <source>
        <dbReference type="Pfam" id="PF17042"/>
    </source>
</evidence>
<keyword evidence="10" id="KW-1185">Reference proteome</keyword>
<dbReference type="InterPro" id="IPR031475">
    <property type="entry name" value="NBD_C"/>
</dbReference>
<evidence type="ECO:0000256" key="1">
    <source>
        <dbReference type="ARBA" id="ARBA00005715"/>
    </source>
</evidence>
<protein>
    <submittedName>
        <fullName evidence="9">Four-carbon acid sugar kinase family protein</fullName>
    </submittedName>
</protein>
<name>A0A845MDM6_9PROT</name>
<dbReference type="SUPFAM" id="SSF142764">
    <property type="entry name" value="YgbK-like"/>
    <property type="match status" value="1"/>
</dbReference>
<dbReference type="Proteomes" id="UP000445696">
    <property type="component" value="Unassembled WGS sequence"/>
</dbReference>
<evidence type="ECO:0000256" key="6">
    <source>
        <dbReference type="ARBA" id="ARBA00023277"/>
    </source>
</evidence>
<evidence type="ECO:0000313" key="10">
    <source>
        <dbReference type="Proteomes" id="UP000445696"/>
    </source>
</evidence>
<dbReference type="InterPro" id="IPR037051">
    <property type="entry name" value="4-carb_acid_sugar_kinase_N_sf"/>
</dbReference>
<dbReference type="Pfam" id="PF07005">
    <property type="entry name" value="SBD_N"/>
    <property type="match status" value="1"/>
</dbReference>
<evidence type="ECO:0000256" key="2">
    <source>
        <dbReference type="ARBA" id="ARBA00022679"/>
    </source>
</evidence>
<dbReference type="GO" id="GO:0005524">
    <property type="term" value="F:ATP binding"/>
    <property type="evidence" value="ECO:0007669"/>
    <property type="project" value="UniProtKB-KW"/>
</dbReference>
<keyword evidence="6" id="KW-0119">Carbohydrate metabolism</keyword>
<keyword evidence="2" id="KW-0808">Transferase</keyword>
<sequence length="456" mass="48613">MWDGLPDGPLLAWYGDDFTGAAAVLEALTFSGLPSALFFDLPTKEQLAKFPDLKGIGIASTSRTLDPSWMSQNLPNAFKHLASLGPQFVHYKTCSTLDSSPEVGSIGRAIDIGIETFRNRWVPVIIAAPQMRRYQCFGNLFAGTTDGVYRLDRHPVMSRHPVTPMNEANVARHLERQTDLKIDTIDLEALSIPAAAQKKLDQLATKDTVVATIDSIDAGSEAAVGRLVWENRDKVQFIVGSQGVEYALIRHLINENVISQEEEPPAIDEVDVIAVVSGSVSPTTADQINWSLNNGFAGIHFDASAACGSGDSLAAIEHTVLEQALNALSKKQSPLIYTAIGPDDPAVNNFRNAVSGSNSDIAKVNQRVGETLGRILGSIVDKGNLRRAVISGGDTSGYAARQLGIFALTALAPTIPGAAIFQAHADGHFDGLELALKGGQMGSPDYFGRIRAGGGV</sequence>
<dbReference type="Pfam" id="PF17042">
    <property type="entry name" value="NBD_C"/>
    <property type="match status" value="1"/>
</dbReference>
<evidence type="ECO:0000256" key="3">
    <source>
        <dbReference type="ARBA" id="ARBA00022741"/>
    </source>
</evidence>
<dbReference type="EMBL" id="WTVA01000001">
    <property type="protein sequence ID" value="MZR21154.1"/>
    <property type="molecule type" value="Genomic_DNA"/>
</dbReference>
<feature type="domain" description="Four-carbon acid sugar kinase nucleotide binding" evidence="8">
    <location>
        <begin position="274"/>
        <end position="447"/>
    </location>
</feature>
<organism evidence="9 10">
    <name type="scientific">Sneathiella chungangensis</name>
    <dbReference type="NCBI Taxonomy" id="1418234"/>
    <lineage>
        <taxon>Bacteria</taxon>
        <taxon>Pseudomonadati</taxon>
        <taxon>Pseudomonadota</taxon>
        <taxon>Alphaproteobacteria</taxon>
        <taxon>Sneathiellales</taxon>
        <taxon>Sneathiellaceae</taxon>
        <taxon>Sneathiella</taxon>
    </lineage>
</organism>
<comment type="similarity">
    <text evidence="1">Belongs to the four-carbon acid sugar kinase family.</text>
</comment>
<reference evidence="9 10" key="1">
    <citation type="journal article" date="2014" name="Int. J. Syst. Evol. Microbiol.">
        <title>Sneathiella chungangensis sp. nov., isolated from a marine sand, and emended description of the genus Sneathiella.</title>
        <authorList>
            <person name="Siamphan C."/>
            <person name="Kim H."/>
            <person name="Lee J.S."/>
            <person name="Kim W."/>
        </authorList>
    </citation>
    <scope>NUCLEOTIDE SEQUENCE [LARGE SCALE GENOMIC DNA]</scope>
    <source>
        <strain evidence="9 10">KCTC 32476</strain>
    </source>
</reference>
<accession>A0A845MDM6</accession>
<gene>
    <name evidence="9" type="ORF">GQF03_02290</name>
</gene>
<evidence type="ECO:0000259" key="7">
    <source>
        <dbReference type="Pfam" id="PF07005"/>
    </source>
</evidence>